<name>A0A446BYF5_9PEZI</name>
<dbReference type="Proteomes" id="UP000289323">
    <property type="component" value="Unassembled WGS sequence"/>
</dbReference>
<gene>
    <name evidence="1" type="ORF">TT172_LOCUS9909</name>
</gene>
<sequence length="11" mass="1345">MLDRGEYYTPT</sequence>
<organism evidence="1 2">
    <name type="scientific">Thermothielavioides terrestris</name>
    <dbReference type="NCBI Taxonomy" id="2587410"/>
    <lineage>
        <taxon>Eukaryota</taxon>
        <taxon>Fungi</taxon>
        <taxon>Dikarya</taxon>
        <taxon>Ascomycota</taxon>
        <taxon>Pezizomycotina</taxon>
        <taxon>Sordariomycetes</taxon>
        <taxon>Sordariomycetidae</taxon>
        <taxon>Sordariales</taxon>
        <taxon>Chaetomiaceae</taxon>
        <taxon>Thermothielavioides</taxon>
    </lineage>
</organism>
<proteinExistence type="predicted"/>
<reference evidence="1 2" key="1">
    <citation type="submission" date="2018-04" db="EMBL/GenBank/DDBJ databases">
        <authorList>
            <person name="Huttner S."/>
            <person name="Dainat J."/>
        </authorList>
    </citation>
    <scope>NUCLEOTIDE SEQUENCE [LARGE SCALE GENOMIC DNA]</scope>
</reference>
<evidence type="ECO:0000313" key="2">
    <source>
        <dbReference type="Proteomes" id="UP000289323"/>
    </source>
</evidence>
<evidence type="ECO:0000313" key="1">
    <source>
        <dbReference type="EMBL" id="SPQ27490.1"/>
    </source>
</evidence>
<dbReference type="EMBL" id="OUUZ01000019">
    <property type="protein sequence ID" value="SPQ27490.1"/>
    <property type="molecule type" value="Genomic_DNA"/>
</dbReference>
<protein>
    <submittedName>
        <fullName evidence="1">276f8f97-b743-4648-bca1-7c6470f54aef</fullName>
    </submittedName>
</protein>
<accession>A0A446BYF5</accession>